<dbReference type="RefSeq" id="WP_163903537.1">
    <property type="nucleotide sequence ID" value="NZ_CP048427.1"/>
</dbReference>
<comment type="caution">
    <text evidence="3">The sequence shown here is derived from an EMBL/GenBank/DDBJ whole genome shotgun (WGS) entry which is preliminary data.</text>
</comment>
<evidence type="ECO:0000313" key="4">
    <source>
        <dbReference type="Proteomes" id="UP000477849"/>
    </source>
</evidence>
<reference evidence="3 4" key="1">
    <citation type="submission" date="2020-02" db="EMBL/GenBank/DDBJ databases">
        <title>Genome sequence of the type strain CCBAU10050 of Rhizobium daejeonense.</title>
        <authorList>
            <person name="Gao J."/>
            <person name="Sun J."/>
        </authorList>
    </citation>
    <scope>NUCLEOTIDE SEQUENCE [LARGE SCALE GENOMIC DNA]</scope>
    <source>
        <strain evidence="3 4">CCBAU10050</strain>
    </source>
</reference>
<dbReference type="Proteomes" id="UP000477849">
    <property type="component" value="Unassembled WGS sequence"/>
</dbReference>
<sequence length="143" mass="14438">MRRCVVVLLLSCVAGCNQTQSAGGDPAAIKPATVSQPAAKQAKSKPAEMPPASKQMAHAANPAMGREADCEAALKREMNSAMAGNMLGMAGGFVGFGGRGGALASQVASTAGGMIAQNQQAKAREALERDCYGPSAAADAETW</sequence>
<evidence type="ECO:0008006" key="5">
    <source>
        <dbReference type="Google" id="ProtNLM"/>
    </source>
</evidence>
<feature type="region of interest" description="Disordered" evidence="1">
    <location>
        <begin position="19"/>
        <end position="64"/>
    </location>
</feature>
<evidence type="ECO:0000313" key="3">
    <source>
        <dbReference type="EMBL" id="NGO63794.1"/>
    </source>
</evidence>
<feature type="chain" id="PRO_5027077704" description="Glycine zipper family protein" evidence="2">
    <location>
        <begin position="23"/>
        <end position="143"/>
    </location>
</feature>
<proteinExistence type="predicted"/>
<evidence type="ECO:0000256" key="2">
    <source>
        <dbReference type="SAM" id="SignalP"/>
    </source>
</evidence>
<evidence type="ECO:0000256" key="1">
    <source>
        <dbReference type="SAM" id="MobiDB-lite"/>
    </source>
</evidence>
<organism evidence="3 4">
    <name type="scientific">Rhizobium daejeonense</name>
    <dbReference type="NCBI Taxonomy" id="240521"/>
    <lineage>
        <taxon>Bacteria</taxon>
        <taxon>Pseudomonadati</taxon>
        <taxon>Pseudomonadota</taxon>
        <taxon>Alphaproteobacteria</taxon>
        <taxon>Hyphomicrobiales</taxon>
        <taxon>Rhizobiaceae</taxon>
        <taxon>Rhizobium/Agrobacterium group</taxon>
        <taxon>Rhizobium</taxon>
    </lineage>
</organism>
<keyword evidence="4" id="KW-1185">Reference proteome</keyword>
<keyword evidence="2" id="KW-0732">Signal</keyword>
<gene>
    <name evidence="3" type="ORF">G6N76_08905</name>
</gene>
<protein>
    <recommendedName>
        <fullName evidence="5">Glycine zipper family protein</fullName>
    </recommendedName>
</protein>
<dbReference type="AlphaFoldDB" id="A0A6M1RQ95"/>
<accession>A0A6M1RQ95</accession>
<name>A0A6M1RQ95_9HYPH</name>
<dbReference type="EMBL" id="JAAKZH010000002">
    <property type="protein sequence ID" value="NGO63794.1"/>
    <property type="molecule type" value="Genomic_DNA"/>
</dbReference>
<feature type="signal peptide" evidence="2">
    <location>
        <begin position="1"/>
        <end position="22"/>
    </location>
</feature>